<dbReference type="EC" id="1.8.4.12" evidence="1"/>
<comment type="catalytic activity">
    <reaction evidence="3">
        <text>L-methionyl-[protein] + [thioredoxin]-disulfide + H2O = L-methionyl-(R)-S-oxide-[protein] + [thioredoxin]-dithiol</text>
        <dbReference type="Rhea" id="RHEA:24164"/>
        <dbReference type="Rhea" id="RHEA-COMP:10698"/>
        <dbReference type="Rhea" id="RHEA-COMP:10700"/>
        <dbReference type="Rhea" id="RHEA-COMP:12313"/>
        <dbReference type="Rhea" id="RHEA-COMP:12314"/>
        <dbReference type="ChEBI" id="CHEBI:15377"/>
        <dbReference type="ChEBI" id="CHEBI:16044"/>
        <dbReference type="ChEBI" id="CHEBI:29950"/>
        <dbReference type="ChEBI" id="CHEBI:45764"/>
        <dbReference type="ChEBI" id="CHEBI:50058"/>
        <dbReference type="EC" id="1.8.4.12"/>
    </reaction>
</comment>
<evidence type="ECO:0000256" key="3">
    <source>
        <dbReference type="ARBA" id="ARBA00048488"/>
    </source>
</evidence>
<evidence type="ECO:0000259" key="4">
    <source>
        <dbReference type="PROSITE" id="PS51790"/>
    </source>
</evidence>
<dbReference type="FunFam" id="2.170.150.20:FF:000003">
    <property type="entry name" value="Peptide methionine sulfoxide reductase MsrB"/>
    <property type="match status" value="1"/>
</dbReference>
<accession>A0A645CNS6</accession>
<dbReference type="GO" id="GO:0033743">
    <property type="term" value="F:peptide-methionine (R)-S-oxide reductase activity"/>
    <property type="evidence" value="ECO:0007669"/>
    <property type="project" value="UniProtKB-EC"/>
</dbReference>
<keyword evidence="2" id="KW-0560">Oxidoreductase</keyword>
<evidence type="ECO:0000256" key="2">
    <source>
        <dbReference type="ARBA" id="ARBA00023002"/>
    </source>
</evidence>
<feature type="domain" description="MsrB" evidence="4">
    <location>
        <begin position="1"/>
        <end position="123"/>
    </location>
</feature>
<evidence type="ECO:0000313" key="5">
    <source>
        <dbReference type="EMBL" id="MPM78549.1"/>
    </source>
</evidence>
<dbReference type="PANTHER" id="PTHR10173:SF52">
    <property type="entry name" value="METHIONINE-R-SULFOXIDE REDUCTASE B1"/>
    <property type="match status" value="1"/>
</dbReference>
<sequence>MWAKKNLTPLQYEVTQNSATEPPFDNEYYDNFEAGIYVDIISGEPLFASKDKFESGCGWPSFAKPLGKGILNFYEDYSHNMERVEVKGNKSGAHMGHVFEDGPEEMGGLRFCINSASLRFIPKEEMKEEGYEEYLKYL</sequence>
<dbReference type="SUPFAM" id="SSF51316">
    <property type="entry name" value="Mss4-like"/>
    <property type="match status" value="1"/>
</dbReference>
<evidence type="ECO:0000256" key="1">
    <source>
        <dbReference type="ARBA" id="ARBA00012499"/>
    </source>
</evidence>
<dbReference type="Pfam" id="PF01641">
    <property type="entry name" value="SelR"/>
    <property type="match status" value="1"/>
</dbReference>
<reference evidence="5" key="1">
    <citation type="submission" date="2019-08" db="EMBL/GenBank/DDBJ databases">
        <authorList>
            <person name="Kucharzyk K."/>
            <person name="Murdoch R.W."/>
            <person name="Higgins S."/>
            <person name="Loffler F."/>
        </authorList>
    </citation>
    <scope>NUCLEOTIDE SEQUENCE</scope>
</reference>
<dbReference type="AlphaFoldDB" id="A0A645CNS6"/>
<dbReference type="NCBIfam" id="TIGR00357">
    <property type="entry name" value="peptide-methionine (R)-S-oxide reductase MsrB"/>
    <property type="match status" value="1"/>
</dbReference>
<dbReference type="GO" id="GO:0030091">
    <property type="term" value="P:protein repair"/>
    <property type="evidence" value="ECO:0007669"/>
    <property type="project" value="InterPro"/>
</dbReference>
<dbReference type="Gene3D" id="2.170.150.20">
    <property type="entry name" value="Peptide methionine sulfoxide reductase"/>
    <property type="match status" value="1"/>
</dbReference>
<dbReference type="GO" id="GO:0005737">
    <property type="term" value="C:cytoplasm"/>
    <property type="evidence" value="ECO:0007669"/>
    <property type="project" value="TreeGrafter"/>
</dbReference>
<gene>
    <name evidence="5" type="primary">msrAB1_3</name>
    <name evidence="5" type="ORF">SDC9_125560</name>
</gene>
<dbReference type="EMBL" id="VSSQ01028719">
    <property type="protein sequence ID" value="MPM78549.1"/>
    <property type="molecule type" value="Genomic_DNA"/>
</dbReference>
<protein>
    <recommendedName>
        <fullName evidence="1">peptide-methionine (R)-S-oxide reductase</fullName>
        <ecNumber evidence="1">1.8.4.12</ecNumber>
    </recommendedName>
</protein>
<name>A0A645CNS6_9ZZZZ</name>
<dbReference type="PANTHER" id="PTHR10173">
    <property type="entry name" value="METHIONINE SULFOXIDE REDUCTASE"/>
    <property type="match status" value="1"/>
</dbReference>
<dbReference type="GO" id="GO:0006979">
    <property type="term" value="P:response to oxidative stress"/>
    <property type="evidence" value="ECO:0007669"/>
    <property type="project" value="InterPro"/>
</dbReference>
<comment type="caution">
    <text evidence="5">The sequence shown here is derived from an EMBL/GenBank/DDBJ whole genome shotgun (WGS) entry which is preliminary data.</text>
</comment>
<dbReference type="PROSITE" id="PS51790">
    <property type="entry name" value="MSRB"/>
    <property type="match status" value="1"/>
</dbReference>
<dbReference type="InterPro" id="IPR011057">
    <property type="entry name" value="Mss4-like_sf"/>
</dbReference>
<dbReference type="InterPro" id="IPR002579">
    <property type="entry name" value="Met_Sox_Rdtase_MsrB_dom"/>
</dbReference>
<proteinExistence type="predicted"/>
<organism evidence="5">
    <name type="scientific">bioreactor metagenome</name>
    <dbReference type="NCBI Taxonomy" id="1076179"/>
    <lineage>
        <taxon>unclassified sequences</taxon>
        <taxon>metagenomes</taxon>
        <taxon>ecological metagenomes</taxon>
    </lineage>
</organism>
<dbReference type="InterPro" id="IPR028427">
    <property type="entry name" value="Met_Sox_Rdtase_MsrB"/>
</dbReference>